<dbReference type="PANTHER" id="PTHR30381:SF0">
    <property type="entry name" value="FLAGELLAR P-RING PROTEIN"/>
    <property type="match status" value="1"/>
</dbReference>
<dbReference type="HAMAP" id="MF_00416">
    <property type="entry name" value="FlgI"/>
    <property type="match status" value="1"/>
</dbReference>
<dbReference type="NCBIfam" id="NF003676">
    <property type="entry name" value="PRK05303.1"/>
    <property type="match status" value="1"/>
</dbReference>
<evidence type="ECO:0000256" key="5">
    <source>
        <dbReference type="HAMAP-Rule" id="MF_00416"/>
    </source>
</evidence>
<evidence type="ECO:0000256" key="4">
    <source>
        <dbReference type="ARBA" id="ARBA00023143"/>
    </source>
</evidence>
<comment type="subcellular location">
    <subcellularLocation>
        <location evidence="2 5">Bacterial flagellum basal body</location>
    </subcellularLocation>
</comment>
<evidence type="ECO:0000313" key="8">
    <source>
        <dbReference type="Proteomes" id="UP000568106"/>
    </source>
</evidence>
<sequence length="391" mass="41350">MHVDDKPKKIELNKNVIRPWISFACLSILFIASTVYALSSDASASESRQARIKDIASIEGIRDNQLVGYGIVVGLQGTGDSQQTTFPAQTLASTLLRMGVSVPASAIRVQNLAAVFVSATLPPFARPGTKLDITVSSAGDARSLEGGLLLMTPLYGSDGKIYAQAQGPLVVGGYSINVNGNVKQYNHPNTARVPFGAMVERGVPLDLEGRKQFSILLNDADFRSAEGVALAINHTLGRPAAHVLDSRRIDLFVAAGEEVPALLAQVESIEVPVFPRAKVVVNERTGTVVIGGTVVLQPVSILHGGLAVNVVSEFQVSQPNAFSSGGTTQVVQQTRVDAQDKPVNRIELKQGATVDDLVRSLQTIGASARDVISILQAMKSAGALEAEIEVL</sequence>
<dbReference type="Pfam" id="PF02119">
    <property type="entry name" value="FlgI"/>
    <property type="match status" value="1"/>
</dbReference>
<keyword evidence="4 5" id="KW-0975">Bacterial flagellum</keyword>
<feature type="transmembrane region" description="Helical" evidence="6">
    <location>
        <begin position="20"/>
        <end position="39"/>
    </location>
</feature>
<name>A0A7W8MPH2_9BACT</name>
<keyword evidence="7" id="KW-0969">Cilium</keyword>
<dbReference type="EMBL" id="JACHDY010000001">
    <property type="protein sequence ID" value="MBB5315686.1"/>
    <property type="molecule type" value="Genomic_DNA"/>
</dbReference>
<dbReference type="PANTHER" id="PTHR30381">
    <property type="entry name" value="FLAGELLAR P-RING PERIPLASMIC PROTEIN FLGI"/>
    <property type="match status" value="1"/>
</dbReference>
<evidence type="ECO:0000256" key="2">
    <source>
        <dbReference type="ARBA" id="ARBA00004117"/>
    </source>
</evidence>
<evidence type="ECO:0000313" key="7">
    <source>
        <dbReference type="EMBL" id="MBB5315686.1"/>
    </source>
</evidence>
<comment type="subunit">
    <text evidence="5">The basal body constitutes a major portion of the flagellar organelle and consists of four rings (L,P,S, and M) mounted on a central rod.</text>
</comment>
<dbReference type="InterPro" id="IPR001782">
    <property type="entry name" value="Flag_FlgI"/>
</dbReference>
<comment type="similarity">
    <text evidence="5">Belongs to the FlgI family.</text>
</comment>
<keyword evidence="7" id="KW-0966">Cell projection</keyword>
<reference evidence="7" key="1">
    <citation type="submission" date="2020-08" db="EMBL/GenBank/DDBJ databases">
        <title>Genomic Encyclopedia of Type Strains, Phase IV (KMG-V): Genome sequencing to study the core and pangenomes of soil and plant-associated prokaryotes.</title>
        <authorList>
            <person name="Whitman W."/>
        </authorList>
    </citation>
    <scope>NUCLEOTIDE SEQUENCE [LARGE SCALE GENOMIC DNA]</scope>
    <source>
        <strain evidence="7">M8UP27</strain>
    </source>
</reference>
<protein>
    <recommendedName>
        <fullName evidence="5">Flagellar P-ring protein</fullName>
    </recommendedName>
    <alternativeName>
        <fullName evidence="5">Basal body P-ring protein</fullName>
    </alternativeName>
</protein>
<keyword evidence="6" id="KW-0472">Membrane</keyword>
<comment type="caution">
    <text evidence="7">The sequence shown here is derived from an EMBL/GenBank/DDBJ whole genome shotgun (WGS) entry which is preliminary data.</text>
</comment>
<gene>
    <name evidence="5" type="primary">flgI</name>
    <name evidence="7" type="ORF">HDF09_000336</name>
</gene>
<keyword evidence="8" id="KW-1185">Reference proteome</keyword>
<accession>A0A7W8MPH2</accession>
<evidence type="ECO:0000256" key="3">
    <source>
        <dbReference type="ARBA" id="ARBA00022729"/>
    </source>
</evidence>
<keyword evidence="6" id="KW-1133">Transmembrane helix</keyword>
<keyword evidence="3" id="KW-0732">Signal</keyword>
<evidence type="ECO:0000256" key="6">
    <source>
        <dbReference type="SAM" id="Phobius"/>
    </source>
</evidence>
<comment type="function">
    <text evidence="1 5">Assembles around the rod to form the L-ring and probably protects the motor/basal body from shearing forces during rotation.</text>
</comment>
<proteinExistence type="inferred from homology"/>
<dbReference type="GO" id="GO:0009428">
    <property type="term" value="C:bacterial-type flagellum basal body, distal rod, P ring"/>
    <property type="evidence" value="ECO:0007669"/>
    <property type="project" value="InterPro"/>
</dbReference>
<dbReference type="GO" id="GO:0071973">
    <property type="term" value="P:bacterial-type flagellum-dependent cell motility"/>
    <property type="evidence" value="ECO:0007669"/>
    <property type="project" value="InterPro"/>
</dbReference>
<dbReference type="AlphaFoldDB" id="A0A7W8MPH2"/>
<evidence type="ECO:0000256" key="1">
    <source>
        <dbReference type="ARBA" id="ARBA00002591"/>
    </source>
</evidence>
<dbReference type="GO" id="GO:0005198">
    <property type="term" value="F:structural molecule activity"/>
    <property type="evidence" value="ECO:0007669"/>
    <property type="project" value="InterPro"/>
</dbReference>
<dbReference type="Proteomes" id="UP000568106">
    <property type="component" value="Unassembled WGS sequence"/>
</dbReference>
<dbReference type="GO" id="GO:0030288">
    <property type="term" value="C:outer membrane-bounded periplasmic space"/>
    <property type="evidence" value="ECO:0007669"/>
    <property type="project" value="InterPro"/>
</dbReference>
<dbReference type="PRINTS" id="PR01010">
    <property type="entry name" value="FLGPRINGFLGI"/>
</dbReference>
<keyword evidence="6" id="KW-0812">Transmembrane</keyword>
<keyword evidence="7" id="KW-0282">Flagellum</keyword>
<organism evidence="7 8">
    <name type="scientific">Tunturiibacter empetritectus</name>
    <dbReference type="NCBI Taxonomy" id="3069691"/>
    <lineage>
        <taxon>Bacteria</taxon>
        <taxon>Pseudomonadati</taxon>
        <taxon>Acidobacteriota</taxon>
        <taxon>Terriglobia</taxon>
        <taxon>Terriglobales</taxon>
        <taxon>Acidobacteriaceae</taxon>
        <taxon>Tunturiibacter</taxon>
    </lineage>
</organism>